<organism evidence="1 2">
    <name type="scientific">Erwinia phage pEa_SNUABM_30</name>
    <dbReference type="NCBI Taxonomy" id="2869553"/>
    <lineage>
        <taxon>Viruses</taxon>
        <taxon>Duplodnaviria</taxon>
        <taxon>Heunggongvirae</taxon>
        <taxon>Uroviricota</taxon>
        <taxon>Caudoviricetes</taxon>
        <taxon>Alexandravirus</taxon>
        <taxon>Alexandravirus SNUABM30</taxon>
    </lineage>
</organism>
<name>A0AAE8XLV1_9CAUD</name>
<dbReference type="SUPFAM" id="SSF49899">
    <property type="entry name" value="Concanavalin A-like lectins/glucanases"/>
    <property type="match status" value="1"/>
</dbReference>
<accession>A0AAE8XLV1</accession>
<dbReference type="Proteomes" id="UP000827754">
    <property type="component" value="Segment"/>
</dbReference>
<gene>
    <name evidence="1" type="ORF">pEaSNUABM30_00084</name>
</gene>
<evidence type="ECO:0000313" key="1">
    <source>
        <dbReference type="EMBL" id="UAW53202.1"/>
    </source>
</evidence>
<dbReference type="EMBL" id="MZ443778">
    <property type="protein sequence ID" value="UAW53202.1"/>
    <property type="molecule type" value="Genomic_DNA"/>
</dbReference>
<protein>
    <submittedName>
        <fullName evidence="1">Uncharacterized protein</fullName>
    </submittedName>
</protein>
<dbReference type="InterPro" id="IPR013320">
    <property type="entry name" value="ConA-like_dom_sf"/>
</dbReference>
<keyword evidence="2" id="KW-1185">Reference proteome</keyword>
<proteinExistence type="predicted"/>
<evidence type="ECO:0000313" key="2">
    <source>
        <dbReference type="Proteomes" id="UP000827754"/>
    </source>
</evidence>
<reference evidence="1 2" key="1">
    <citation type="submission" date="2021-06" db="EMBL/GenBank/DDBJ databases">
        <title>Complete genome sequence of Erwinia phage pEa_SNUABM_30.</title>
        <authorList>
            <person name="Kim S.G."/>
            <person name="Park S.C."/>
        </authorList>
    </citation>
    <scope>NUCLEOTIDE SEQUENCE [LARGE SCALE GENOMIC DNA]</scope>
</reference>
<sequence length="361" mass="39135">MDYKLFGTSAVPQLARLFAQSTADDKSCYLVKLNAGYTEADLNKCLNFQPQTGAGYMFDAALAASTGICTVIAKGTNCVRTIDRKKITVSDCALTATAEGVPTHLILGGILPVCLTVGTDVTLLYPDLNVKYDPNGYKTQISILSFNIPLANMWVENSLATWLPGNEVTAFDANAFNTGSFFDYIGNQYGMSGDVKPVANGINMGTTGVLQYNNSNIVDVSKSFTIECDYAQTSDTDFAEWQPLRYYSTLTNRSILAFDRTTEKAFVVRNNVGDSGTTKVVRDMAPYAALKTTVPVRFKYVYDAITGTHTIYIDGTQVDTFVYVMKMSNSAAFTVTGGYGSGASASCTAIIDHYSIRQGVY</sequence>